<dbReference type="PANTHER" id="PTHR34039:SF1">
    <property type="entry name" value="UPF0102 PROTEIN YRAN"/>
    <property type="match status" value="1"/>
</dbReference>
<dbReference type="Pfam" id="PF02021">
    <property type="entry name" value="UPF0102"/>
    <property type="match status" value="1"/>
</dbReference>
<gene>
    <name evidence="2" type="ORF">GCM10007872_15440</name>
    <name evidence="3" type="ORF">GCM10007872_21170</name>
</gene>
<dbReference type="PANTHER" id="PTHR34039">
    <property type="entry name" value="UPF0102 PROTEIN YRAN"/>
    <property type="match status" value="1"/>
</dbReference>
<dbReference type="Proteomes" id="UP001156708">
    <property type="component" value="Unassembled WGS sequence"/>
</dbReference>
<evidence type="ECO:0000313" key="4">
    <source>
        <dbReference type="Proteomes" id="UP001156708"/>
    </source>
</evidence>
<dbReference type="EMBL" id="BSNZ01000013">
    <property type="protein sequence ID" value="GLQ85209.1"/>
    <property type="molecule type" value="Genomic_DNA"/>
</dbReference>
<reference evidence="2" key="1">
    <citation type="journal article" date="2014" name="Int. J. Syst. Evol. Microbiol.">
        <title>Complete genome sequence of Corynebacterium casei LMG S-19264T (=DSM 44701T), isolated from a smear-ripened cheese.</title>
        <authorList>
            <consortium name="US DOE Joint Genome Institute (JGI-PGF)"/>
            <person name="Walter F."/>
            <person name="Albersmeier A."/>
            <person name="Kalinowski J."/>
            <person name="Ruckert C."/>
        </authorList>
    </citation>
    <scope>NUCLEOTIDE SEQUENCE</scope>
    <source>
        <strain evidence="2">NBRC 12467</strain>
    </source>
</reference>
<dbReference type="RefSeq" id="WP_141352220.1">
    <property type="nucleotide sequence ID" value="NZ_BARA01000113.1"/>
</dbReference>
<accession>A0AA37WBQ3</accession>
<dbReference type="InterPro" id="IPR011856">
    <property type="entry name" value="tRNA_endonuc-like_dom_sf"/>
</dbReference>
<dbReference type="SUPFAM" id="SSF52980">
    <property type="entry name" value="Restriction endonuclease-like"/>
    <property type="match status" value="1"/>
</dbReference>
<dbReference type="InterPro" id="IPR003509">
    <property type="entry name" value="UPF0102_YraN-like"/>
</dbReference>
<dbReference type="EMBL" id="BSNZ01000008">
    <property type="protein sequence ID" value="GLQ84636.1"/>
    <property type="molecule type" value="Genomic_DNA"/>
</dbReference>
<keyword evidence="4" id="KW-1185">Reference proteome</keyword>
<comment type="similarity">
    <text evidence="1">Belongs to the UPF0102 family.</text>
</comment>
<dbReference type="Gene3D" id="3.40.1350.10">
    <property type="match status" value="1"/>
</dbReference>
<proteinExistence type="inferred from homology"/>
<evidence type="ECO:0000256" key="1">
    <source>
        <dbReference type="ARBA" id="ARBA00006738"/>
    </source>
</evidence>
<evidence type="ECO:0000313" key="3">
    <source>
        <dbReference type="EMBL" id="GLQ85209.1"/>
    </source>
</evidence>
<protein>
    <submittedName>
        <fullName evidence="2">UPF0102 protein</fullName>
    </submittedName>
</protein>
<reference evidence="2" key="3">
    <citation type="submission" date="2023-01" db="EMBL/GenBank/DDBJ databases">
        <title>Draft genome sequence of Gluconobacter sphaericus strain NBRC 12467.</title>
        <authorList>
            <person name="Sun Q."/>
            <person name="Mori K."/>
        </authorList>
    </citation>
    <scope>NUCLEOTIDE SEQUENCE</scope>
    <source>
        <strain evidence="2">NBRC 12467</strain>
    </source>
</reference>
<reference evidence="4" key="2">
    <citation type="journal article" date="2019" name="Int. J. Syst. Evol. Microbiol.">
        <title>The Global Catalogue of Microorganisms (GCM) 10K type strain sequencing project: providing services to taxonomists for standard genome sequencing and annotation.</title>
        <authorList>
            <consortium name="The Broad Institute Genomics Platform"/>
            <consortium name="The Broad Institute Genome Sequencing Center for Infectious Disease"/>
            <person name="Wu L."/>
            <person name="Ma J."/>
        </authorList>
    </citation>
    <scope>NUCLEOTIDE SEQUENCE [LARGE SCALE GENOMIC DNA]</scope>
    <source>
        <strain evidence="4">NBRC 12467</strain>
    </source>
</reference>
<organism evidence="2 4">
    <name type="scientific">Gluconobacter sphaericus NBRC 12467</name>
    <dbReference type="NCBI Taxonomy" id="1307951"/>
    <lineage>
        <taxon>Bacteria</taxon>
        <taxon>Pseudomonadati</taxon>
        <taxon>Pseudomonadota</taxon>
        <taxon>Alphaproteobacteria</taxon>
        <taxon>Acetobacterales</taxon>
        <taxon>Acetobacteraceae</taxon>
        <taxon>Gluconobacter</taxon>
    </lineage>
</organism>
<dbReference type="GO" id="GO:0003676">
    <property type="term" value="F:nucleic acid binding"/>
    <property type="evidence" value="ECO:0007669"/>
    <property type="project" value="InterPro"/>
</dbReference>
<name>A0AA37WBQ3_9PROT</name>
<comment type="caution">
    <text evidence="2">The sequence shown here is derived from an EMBL/GenBank/DDBJ whole genome shotgun (WGS) entry which is preliminary data.</text>
</comment>
<sequence length="110" mass="12656">MGLNAENIAARLLEERGLTILAQRLRTPYGELDILATDSEWLIAVEVKQRRSLRESASCLTARQSQRLMEAFNYILLTKPEWNRPSTRIDLIVVDSSGQARRIQDVLRQF</sequence>
<evidence type="ECO:0000313" key="2">
    <source>
        <dbReference type="EMBL" id="GLQ84636.1"/>
    </source>
</evidence>
<dbReference type="InterPro" id="IPR011335">
    <property type="entry name" value="Restrct_endonuc-II-like"/>
</dbReference>
<dbReference type="AlphaFoldDB" id="A0AA37WBQ3"/>